<dbReference type="InterPro" id="IPR011047">
    <property type="entry name" value="Quinoprotein_ADH-like_sf"/>
</dbReference>
<dbReference type="Gene3D" id="2.130.10.10">
    <property type="entry name" value="YVTN repeat-like/Quinoprotein amine dehydrogenase"/>
    <property type="match status" value="2"/>
</dbReference>
<dbReference type="Pfam" id="PF06580">
    <property type="entry name" value="His_kinase"/>
    <property type="match status" value="1"/>
</dbReference>
<proteinExistence type="predicted"/>
<reference evidence="4 5" key="1">
    <citation type="submission" date="2018-06" db="EMBL/GenBank/DDBJ databases">
        <title>Genomic Encyclopedia of Archaeal and Bacterial Type Strains, Phase II (KMG-II): from individual species to whole genera.</title>
        <authorList>
            <person name="Goeker M."/>
        </authorList>
    </citation>
    <scope>NUCLEOTIDE SEQUENCE [LARGE SCALE GENOMIC DNA]</scope>
    <source>
        <strain evidence="4 5">DSM 23241</strain>
    </source>
</reference>
<dbReference type="PANTHER" id="PTHR34220">
    <property type="entry name" value="SENSOR HISTIDINE KINASE YPDA"/>
    <property type="match status" value="1"/>
</dbReference>
<keyword evidence="1" id="KW-0812">Transmembrane</keyword>
<accession>A0A2W7S6I0</accession>
<dbReference type="EMBL" id="QKZV01000004">
    <property type="protein sequence ID" value="PZX62847.1"/>
    <property type="molecule type" value="Genomic_DNA"/>
</dbReference>
<dbReference type="PANTHER" id="PTHR34220:SF7">
    <property type="entry name" value="SENSOR HISTIDINE KINASE YPDA"/>
    <property type="match status" value="1"/>
</dbReference>
<keyword evidence="1" id="KW-0472">Membrane</keyword>
<dbReference type="Gene3D" id="3.30.565.10">
    <property type="entry name" value="Histidine kinase-like ATPase, C-terminal domain"/>
    <property type="match status" value="1"/>
</dbReference>
<evidence type="ECO:0000256" key="2">
    <source>
        <dbReference type="SAM" id="SignalP"/>
    </source>
</evidence>
<feature type="transmembrane region" description="Helical" evidence="1">
    <location>
        <begin position="710"/>
        <end position="729"/>
    </location>
</feature>
<dbReference type="InterPro" id="IPR050640">
    <property type="entry name" value="Bact_2-comp_sensor_kinase"/>
</dbReference>
<dbReference type="InterPro" id="IPR015943">
    <property type="entry name" value="WD40/YVTN_repeat-like_dom_sf"/>
</dbReference>
<feature type="signal peptide" evidence="2">
    <location>
        <begin position="1"/>
        <end position="20"/>
    </location>
</feature>
<dbReference type="OrthoDB" id="9809670at2"/>
<keyword evidence="4" id="KW-0808">Transferase</keyword>
<dbReference type="InterPro" id="IPR010559">
    <property type="entry name" value="Sig_transdc_His_kin_internal"/>
</dbReference>
<dbReference type="SUPFAM" id="SSF63829">
    <property type="entry name" value="Calcium-dependent phosphotriesterase"/>
    <property type="match status" value="1"/>
</dbReference>
<dbReference type="SUPFAM" id="SSF55874">
    <property type="entry name" value="ATPase domain of HSP90 chaperone/DNA topoisomerase II/histidine kinase"/>
    <property type="match status" value="1"/>
</dbReference>
<keyword evidence="5" id="KW-1185">Reference proteome</keyword>
<organism evidence="4 5">
    <name type="scientific">Hydrotalea sandarakina</name>
    <dbReference type="NCBI Taxonomy" id="1004304"/>
    <lineage>
        <taxon>Bacteria</taxon>
        <taxon>Pseudomonadati</taxon>
        <taxon>Bacteroidota</taxon>
        <taxon>Chitinophagia</taxon>
        <taxon>Chitinophagales</taxon>
        <taxon>Chitinophagaceae</taxon>
        <taxon>Hydrotalea</taxon>
    </lineage>
</organism>
<dbReference type="InterPro" id="IPR036890">
    <property type="entry name" value="HATPase_C_sf"/>
</dbReference>
<dbReference type="Gene3D" id="2.60.40.10">
    <property type="entry name" value="Immunoglobulins"/>
    <property type="match status" value="1"/>
</dbReference>
<keyword evidence="4" id="KW-0418">Kinase</keyword>
<keyword evidence="1" id="KW-1133">Transmembrane helix</keyword>
<gene>
    <name evidence="4" type="ORF">LX80_01541</name>
</gene>
<dbReference type="AlphaFoldDB" id="A0A2W7S6I0"/>
<evidence type="ECO:0000313" key="5">
    <source>
        <dbReference type="Proteomes" id="UP000249720"/>
    </source>
</evidence>
<evidence type="ECO:0000256" key="1">
    <source>
        <dbReference type="SAM" id="Phobius"/>
    </source>
</evidence>
<sequence length="961" mass="110756">MYRIITAYVLCIMCCTQTTAQNYAARYFSISKGLPAHALYGSVQDKRGFLWIATENGISRFDGFQFKHYGIEDGLPDLEVLSVFIDSVGTLWALPFQKPAVYYDQNTDKFVALKTLSDKHFRSYKGFVLSDKAIAISDIHGYTYVISSITKNIVDSVNEHALINRLIKINEHDYGILLTNNYLLIHNHSVLLNKQFPFTIRYSLYKNGTLYCGYEKYLYKIDVTTGSVLSKKIYPFHVRQINNSASGIYLVSLEGRVLEVDTNTLTVKRQIWQNASVNDTYDAGNGLIWLSTKEEGLIMLRKQYMHSILNYSGNEVFNLNCLHIDGDQITAGNNRGEMIVCKKNFTEKVALTKSINLDAWVRNIFYNQPNYLIVSQLGLYQYSKGKTPQRIHPNFDGFKVAAKLNDTTFWLGTHGYLLLCKYKNHFYDLKVAYKGQRVTSIAPVSDSFCYVGSNDGLYKYHNQQLTKINLSGKIGFQKINTMCLDRQGNLWVAYGGDSILVLKNEKLKMVMRANDYFPGDIVKCLYAYGNHIWIGTNKSLGRIEVTGNSKASIHSTFYSIYDGLSGDQVNDIKAFDNKIYVATSNGITYFNDTLAFPANDIPVYIMSMSSGMKHYANPSQQTPVLSYKEHHIRFDVSAVDYSGLPGILYQYRLNQFKWVSTKDPVIHLYELPYGKYTFSVQAFRRDGLPSSQIAEASFEIKAPIYLKPNFWYTTISVVFIIIGLVLWQLSKKKHQQRLFYLEQQKKMTDLEMQMMRAQINPHFIFNILNAIKQMIYDNEFKQANKYLDKFSDLLRANLYSRQKDIISLQQELEYIREYLDLEKLRFGDQFAYEIKVDDNLQLNQIFIPAMMLQPVVENAVKHGIRQLKQKKGLLCIKIMENNSVYRIEVLDNGPGLGFKLNENKNQNNGRGLEITRKRAEWHGIRFYIKDCEHEDANFTTMAIFEIPIFKKQVTWQPSLAI</sequence>
<feature type="domain" description="Signal transduction histidine kinase internal region" evidence="3">
    <location>
        <begin position="751"/>
        <end position="830"/>
    </location>
</feature>
<feature type="chain" id="PRO_5015954397" evidence="2">
    <location>
        <begin position="21"/>
        <end position="961"/>
    </location>
</feature>
<dbReference type="SUPFAM" id="SSF50998">
    <property type="entry name" value="Quinoprotein alcohol dehydrogenase-like"/>
    <property type="match status" value="1"/>
</dbReference>
<name>A0A2W7S6I0_9BACT</name>
<dbReference type="Proteomes" id="UP000249720">
    <property type="component" value="Unassembled WGS sequence"/>
</dbReference>
<comment type="caution">
    <text evidence="4">The sequence shown here is derived from an EMBL/GenBank/DDBJ whole genome shotgun (WGS) entry which is preliminary data.</text>
</comment>
<protein>
    <submittedName>
        <fullName evidence="4">Histidine kinase</fullName>
    </submittedName>
</protein>
<dbReference type="GO" id="GO:0016020">
    <property type="term" value="C:membrane"/>
    <property type="evidence" value="ECO:0007669"/>
    <property type="project" value="InterPro"/>
</dbReference>
<dbReference type="RefSeq" id="WP_111294915.1">
    <property type="nucleotide sequence ID" value="NZ_QKZV01000004.1"/>
</dbReference>
<dbReference type="InterPro" id="IPR013783">
    <property type="entry name" value="Ig-like_fold"/>
</dbReference>
<evidence type="ECO:0000259" key="3">
    <source>
        <dbReference type="Pfam" id="PF06580"/>
    </source>
</evidence>
<dbReference type="GO" id="GO:0000155">
    <property type="term" value="F:phosphorelay sensor kinase activity"/>
    <property type="evidence" value="ECO:0007669"/>
    <property type="project" value="InterPro"/>
</dbReference>
<keyword evidence="2" id="KW-0732">Signal</keyword>
<evidence type="ECO:0000313" key="4">
    <source>
        <dbReference type="EMBL" id="PZX62847.1"/>
    </source>
</evidence>